<evidence type="ECO:0000256" key="1">
    <source>
        <dbReference type="SAM" id="MobiDB-lite"/>
    </source>
</evidence>
<reference evidence="2 3" key="1">
    <citation type="submission" date="2022-06" db="EMBL/GenBank/DDBJ databases">
        <authorList>
            <person name="Jeon C.O."/>
        </authorList>
    </citation>
    <scope>NUCLEOTIDE SEQUENCE [LARGE SCALE GENOMIC DNA]</scope>
    <source>
        <strain evidence="2 3">KCTC 13943</strain>
    </source>
</reference>
<feature type="compositionally biased region" description="Basic and acidic residues" evidence="1">
    <location>
        <begin position="27"/>
        <end position="36"/>
    </location>
</feature>
<dbReference type="Proteomes" id="UP001523262">
    <property type="component" value="Unassembled WGS sequence"/>
</dbReference>
<proteinExistence type="predicted"/>
<gene>
    <name evidence="2" type="ORF">NDK43_04275</name>
</gene>
<protein>
    <submittedName>
        <fullName evidence="2">Uncharacterized protein</fullName>
    </submittedName>
</protein>
<evidence type="ECO:0000313" key="3">
    <source>
        <dbReference type="Proteomes" id="UP001523262"/>
    </source>
</evidence>
<keyword evidence="3" id="KW-1185">Reference proteome</keyword>
<accession>A0ABT0W6T9</accession>
<comment type="caution">
    <text evidence="2">The sequence shown here is derived from an EMBL/GenBank/DDBJ whole genome shotgun (WGS) entry which is preliminary data.</text>
</comment>
<organism evidence="2 3">
    <name type="scientific">Neobacillus pocheonensis</name>
    <dbReference type="NCBI Taxonomy" id="363869"/>
    <lineage>
        <taxon>Bacteria</taxon>
        <taxon>Bacillati</taxon>
        <taxon>Bacillota</taxon>
        <taxon>Bacilli</taxon>
        <taxon>Bacillales</taxon>
        <taxon>Bacillaceae</taxon>
        <taxon>Neobacillus</taxon>
    </lineage>
</organism>
<evidence type="ECO:0000313" key="2">
    <source>
        <dbReference type="EMBL" id="MCM2531754.1"/>
    </source>
</evidence>
<name>A0ABT0W6T9_9BACI</name>
<feature type="region of interest" description="Disordered" evidence="1">
    <location>
        <begin position="1"/>
        <end position="47"/>
    </location>
</feature>
<dbReference type="EMBL" id="JAMQCR010000001">
    <property type="protein sequence ID" value="MCM2531754.1"/>
    <property type="molecule type" value="Genomic_DNA"/>
</dbReference>
<sequence>MSQKRDKGFSQQGKNYADSAGTGKRMIAAEELEKALHPTKRQNSEQS</sequence>